<dbReference type="Proteomes" id="UP000613177">
    <property type="component" value="Unassembled WGS sequence"/>
</dbReference>
<evidence type="ECO:0000313" key="3">
    <source>
        <dbReference type="Proteomes" id="UP000613177"/>
    </source>
</evidence>
<accession>A0A8H7VXF6</accession>
<protein>
    <submittedName>
        <fullName evidence="2">Uncharacterized protein</fullName>
    </submittedName>
</protein>
<dbReference type="EMBL" id="JAEPRE010000001">
    <property type="protein sequence ID" value="KAG2237966.1"/>
    <property type="molecule type" value="Genomic_DNA"/>
</dbReference>
<name>A0A8H7VXF6_9FUNG</name>
<keyword evidence="3" id="KW-1185">Reference proteome</keyword>
<feature type="compositionally biased region" description="Basic and acidic residues" evidence="1">
    <location>
        <begin position="144"/>
        <end position="175"/>
    </location>
</feature>
<sequence length="545" mass="62925">MLIDKEYEHYRVPVAMDGTAGFFSSNAITKWNFISYFNDTHNGQNKMKKYNNIKTDYFNDLQKIYQTNLPEKIKEYIVFLRSQDIPTRAILKANLAKPKKQQHIYNNSILINGDRNKHITLNNVFYGSETSTSGSNSISVKRSRGTEENVDGIEKKRQDFSSETVRNTEREKKEPLEEDIESESLWKKWVLFLRNPENISKFHPFSPEYHDIIRCGKGVSWRPNLDSDLYNRHLDIHGEVPYPLSKAAADYVNYVVSSLNINEFKRNLRQLPNIENNVIDFLEEVLRSSYSLYSTIQDLEDGEAMFKDILLYPFLKAVCVASNPGAPQFKVDETQLKAMAKKINESEIESDESTLYKADGIIRLYGFNKVEILLLETSGPFGSVDNSKSSFDHHKGLFGSLSMLKTIADNYSFGSLETFKEVKVFFVHAAEKTVRLWSMRYIPEGPLYELWLEQNYTINPSFDERAEQVPFTIKFYWTLKCLIDDTAKNLAILKQEHLKVINDNVLTSSLPKDSLSTIISCSMLKLTEEEDRSGMFRLGPFYTAH</sequence>
<gene>
    <name evidence="2" type="ORF">INT48_002528</name>
</gene>
<feature type="compositionally biased region" description="Low complexity" evidence="1">
    <location>
        <begin position="129"/>
        <end position="139"/>
    </location>
</feature>
<comment type="caution">
    <text evidence="2">The sequence shown here is derived from an EMBL/GenBank/DDBJ whole genome shotgun (WGS) entry which is preliminary data.</text>
</comment>
<organism evidence="2 3">
    <name type="scientific">Thamnidium elegans</name>
    <dbReference type="NCBI Taxonomy" id="101142"/>
    <lineage>
        <taxon>Eukaryota</taxon>
        <taxon>Fungi</taxon>
        <taxon>Fungi incertae sedis</taxon>
        <taxon>Mucoromycota</taxon>
        <taxon>Mucoromycotina</taxon>
        <taxon>Mucoromycetes</taxon>
        <taxon>Mucorales</taxon>
        <taxon>Mucorineae</taxon>
        <taxon>Mucoraceae</taxon>
        <taxon>Thamnidium</taxon>
    </lineage>
</organism>
<reference evidence="2" key="1">
    <citation type="submission" date="2021-01" db="EMBL/GenBank/DDBJ databases">
        <title>Metabolic potential, ecology and presence of endohyphal bacteria is reflected in genomic diversity of Mucoromycotina.</title>
        <authorList>
            <person name="Muszewska A."/>
            <person name="Okrasinska A."/>
            <person name="Steczkiewicz K."/>
            <person name="Drgas O."/>
            <person name="Orlowska M."/>
            <person name="Perlinska-Lenart U."/>
            <person name="Aleksandrzak-Piekarczyk T."/>
            <person name="Szatraj K."/>
            <person name="Zielenkiewicz U."/>
            <person name="Pilsyk S."/>
            <person name="Malc E."/>
            <person name="Mieczkowski P."/>
            <person name="Kruszewska J.S."/>
            <person name="Biernat P."/>
            <person name="Pawlowska J."/>
        </authorList>
    </citation>
    <scope>NUCLEOTIDE SEQUENCE</scope>
    <source>
        <strain evidence="2">WA0000018081</strain>
    </source>
</reference>
<dbReference type="AlphaFoldDB" id="A0A8H7VXF6"/>
<evidence type="ECO:0000256" key="1">
    <source>
        <dbReference type="SAM" id="MobiDB-lite"/>
    </source>
</evidence>
<feature type="region of interest" description="Disordered" evidence="1">
    <location>
        <begin position="129"/>
        <end position="175"/>
    </location>
</feature>
<proteinExistence type="predicted"/>
<evidence type="ECO:0000313" key="2">
    <source>
        <dbReference type="EMBL" id="KAG2237966.1"/>
    </source>
</evidence>